<organism evidence="2">
    <name type="scientific">Magnetospirillum gryphiswaldense</name>
    <dbReference type="NCBI Taxonomy" id="55518"/>
    <lineage>
        <taxon>Bacteria</taxon>
        <taxon>Pseudomonadati</taxon>
        <taxon>Pseudomonadota</taxon>
        <taxon>Alphaproteobacteria</taxon>
        <taxon>Rhodospirillales</taxon>
        <taxon>Rhodospirillaceae</taxon>
        <taxon>Magnetospirillum</taxon>
    </lineage>
</organism>
<reference evidence="2" key="1">
    <citation type="journal article" date="2007" name="J. Bacteriol.">
        <title>Comparative genome analysis of four magnetotactic bacteria reveals a complex set of group-specific genes implicated in magnetosome biomineralization and function.</title>
        <authorList>
            <person name="Richter M."/>
            <person name="Kube M."/>
            <person name="Bazylinski D.A."/>
            <person name="Lombardot T."/>
            <person name="Gloeckner F.O."/>
            <person name="Reinhardt R."/>
            <person name="Schueler D."/>
        </authorList>
    </citation>
    <scope>NUCLEOTIDE SEQUENCE</scope>
    <source>
        <strain evidence="2">MSR-1</strain>
    </source>
</reference>
<dbReference type="EMBL" id="CU459003">
    <property type="protein sequence ID" value="CAM77305.1"/>
    <property type="molecule type" value="Genomic_DNA"/>
</dbReference>
<sequence length="77" mass="7923">MADDLRISSSTGGLDSLRQAMGLGAGSREVPMAGAPVSTGARGGIGGKPGNRILPADFPLDQLDRQARRGTYLDILV</sequence>
<feature type="region of interest" description="Disordered" evidence="1">
    <location>
        <begin position="27"/>
        <end position="50"/>
    </location>
</feature>
<accession>A4U348</accession>
<feature type="region of interest" description="Disordered" evidence="1">
    <location>
        <begin position="1"/>
        <end position="20"/>
    </location>
</feature>
<gene>
    <name evidence="2" type="ORF">MGR_2491</name>
</gene>
<proteinExistence type="predicted"/>
<name>A4U348_9PROT</name>
<dbReference type="AlphaFoldDB" id="A4U348"/>
<dbReference type="RefSeq" id="WP_106003232.1">
    <property type="nucleotide sequence ID" value="NZ_CP027527.1"/>
</dbReference>
<evidence type="ECO:0000313" key="2">
    <source>
        <dbReference type="EMBL" id="CAM77305.1"/>
    </source>
</evidence>
<evidence type="ECO:0000256" key="1">
    <source>
        <dbReference type="SAM" id="MobiDB-lite"/>
    </source>
</evidence>
<protein>
    <submittedName>
        <fullName evidence="2">Uncharacterized protein</fullName>
    </submittedName>
</protein>